<proteinExistence type="predicted"/>
<dbReference type="RefSeq" id="WP_386101445.1">
    <property type="nucleotide sequence ID" value="NZ_JBHUOZ010000003.1"/>
</dbReference>
<accession>A0ABW6A826</accession>
<comment type="caution">
    <text evidence="2">The sequence shown here is derived from an EMBL/GenBank/DDBJ whole genome shotgun (WGS) entry which is preliminary data.</text>
</comment>
<gene>
    <name evidence="2" type="ORF">ACFS6H_16550</name>
</gene>
<keyword evidence="3" id="KW-1185">Reference proteome</keyword>
<dbReference type="Proteomes" id="UP001597511">
    <property type="component" value="Unassembled WGS sequence"/>
</dbReference>
<feature type="transmembrane region" description="Helical" evidence="1">
    <location>
        <begin position="58"/>
        <end position="77"/>
    </location>
</feature>
<reference evidence="3" key="1">
    <citation type="journal article" date="2019" name="Int. J. Syst. Evol. Microbiol.">
        <title>The Global Catalogue of Microorganisms (GCM) 10K type strain sequencing project: providing services to taxonomists for standard genome sequencing and annotation.</title>
        <authorList>
            <consortium name="The Broad Institute Genomics Platform"/>
            <consortium name="The Broad Institute Genome Sequencing Center for Infectious Disease"/>
            <person name="Wu L."/>
            <person name="Ma J."/>
        </authorList>
    </citation>
    <scope>NUCLEOTIDE SEQUENCE [LARGE SCALE GENOMIC DNA]</scope>
    <source>
        <strain evidence="3">KCTC 23299</strain>
    </source>
</reference>
<evidence type="ECO:0000313" key="2">
    <source>
        <dbReference type="EMBL" id="MFD2921339.1"/>
    </source>
</evidence>
<dbReference type="EMBL" id="JBHUOZ010000003">
    <property type="protein sequence ID" value="MFD2921339.1"/>
    <property type="molecule type" value="Genomic_DNA"/>
</dbReference>
<keyword evidence="1" id="KW-0812">Transmembrane</keyword>
<sequence length="170" mass="19144">MPKLTIAFIAAIIMTIVMQWQGSSLVNETAPWGIVNLEIDRPVSRVEEVIASNAKNDWYINIALDFVYIFFYTAFFYMASLSFHKKERPLFKGKAGKWFIKLSIAAGVLDVIENLSMLWSLNSGPSVASIWIARHASIIKFGFLGILIIVLLTSLVLNFAKWNKSRTPGK</sequence>
<keyword evidence="1" id="KW-0472">Membrane</keyword>
<evidence type="ECO:0000313" key="3">
    <source>
        <dbReference type="Proteomes" id="UP001597511"/>
    </source>
</evidence>
<organism evidence="2 3">
    <name type="scientific">Terrimonas rubra</name>
    <dbReference type="NCBI Taxonomy" id="1035890"/>
    <lineage>
        <taxon>Bacteria</taxon>
        <taxon>Pseudomonadati</taxon>
        <taxon>Bacteroidota</taxon>
        <taxon>Chitinophagia</taxon>
        <taxon>Chitinophagales</taxon>
        <taxon>Chitinophagaceae</taxon>
        <taxon>Terrimonas</taxon>
    </lineage>
</organism>
<protein>
    <submittedName>
        <fullName evidence="2">Uncharacterized protein</fullName>
    </submittedName>
</protein>
<name>A0ABW6A826_9BACT</name>
<evidence type="ECO:0000256" key="1">
    <source>
        <dbReference type="SAM" id="Phobius"/>
    </source>
</evidence>
<feature type="transmembrane region" description="Helical" evidence="1">
    <location>
        <begin position="141"/>
        <end position="160"/>
    </location>
</feature>
<keyword evidence="1" id="KW-1133">Transmembrane helix</keyword>